<evidence type="ECO:0000313" key="3">
    <source>
        <dbReference type="Proteomes" id="UP001152888"/>
    </source>
</evidence>
<accession>A0A9P0JIS9</accession>
<gene>
    <name evidence="2" type="ORF">ACAOBT_LOCUS281</name>
</gene>
<feature type="transmembrane region" description="Helical" evidence="1">
    <location>
        <begin position="7"/>
        <end position="27"/>
    </location>
</feature>
<dbReference type="Proteomes" id="UP001152888">
    <property type="component" value="Unassembled WGS sequence"/>
</dbReference>
<dbReference type="EMBL" id="CAKOFQ010006652">
    <property type="protein sequence ID" value="CAH1953891.1"/>
    <property type="molecule type" value="Genomic_DNA"/>
</dbReference>
<keyword evidence="1" id="KW-0472">Membrane</keyword>
<name>A0A9P0JIS9_ACAOB</name>
<dbReference type="AlphaFoldDB" id="A0A9P0JIS9"/>
<reference evidence="2" key="1">
    <citation type="submission" date="2022-03" db="EMBL/GenBank/DDBJ databases">
        <authorList>
            <person name="Sayadi A."/>
        </authorList>
    </citation>
    <scope>NUCLEOTIDE SEQUENCE</scope>
</reference>
<sequence>MLLKLRQLISSALILINAVILVAPSRLRNLILFNLM</sequence>
<comment type="caution">
    <text evidence="2">The sequence shown here is derived from an EMBL/GenBank/DDBJ whole genome shotgun (WGS) entry which is preliminary data.</text>
</comment>
<keyword evidence="1" id="KW-0812">Transmembrane</keyword>
<evidence type="ECO:0000256" key="1">
    <source>
        <dbReference type="SAM" id="Phobius"/>
    </source>
</evidence>
<protein>
    <submittedName>
        <fullName evidence="2">Uncharacterized protein</fullName>
    </submittedName>
</protein>
<evidence type="ECO:0000313" key="2">
    <source>
        <dbReference type="EMBL" id="CAH1953891.1"/>
    </source>
</evidence>
<keyword evidence="3" id="KW-1185">Reference proteome</keyword>
<organism evidence="2 3">
    <name type="scientific">Acanthoscelides obtectus</name>
    <name type="common">Bean weevil</name>
    <name type="synonym">Bruchus obtectus</name>
    <dbReference type="NCBI Taxonomy" id="200917"/>
    <lineage>
        <taxon>Eukaryota</taxon>
        <taxon>Metazoa</taxon>
        <taxon>Ecdysozoa</taxon>
        <taxon>Arthropoda</taxon>
        <taxon>Hexapoda</taxon>
        <taxon>Insecta</taxon>
        <taxon>Pterygota</taxon>
        <taxon>Neoptera</taxon>
        <taxon>Endopterygota</taxon>
        <taxon>Coleoptera</taxon>
        <taxon>Polyphaga</taxon>
        <taxon>Cucujiformia</taxon>
        <taxon>Chrysomeloidea</taxon>
        <taxon>Chrysomelidae</taxon>
        <taxon>Bruchinae</taxon>
        <taxon>Bruchini</taxon>
        <taxon>Acanthoscelides</taxon>
    </lineage>
</organism>
<keyword evidence="1" id="KW-1133">Transmembrane helix</keyword>
<proteinExistence type="predicted"/>